<dbReference type="Gene3D" id="1.10.10.10">
    <property type="entry name" value="Winged helix-like DNA-binding domain superfamily/Winged helix DNA-binding domain"/>
    <property type="match status" value="1"/>
</dbReference>
<dbReference type="InterPro" id="IPR039425">
    <property type="entry name" value="RNA_pol_sigma-70-like"/>
</dbReference>
<name>A0ABS1JUK8_9BURK</name>
<reference evidence="7 8" key="1">
    <citation type="journal article" date="2017" name="Int. J. Syst. Evol. Microbiol.">
        <title>Ramlibacter alkalitolerans sp. nov., alkali-tolerant bacterium isolated from soil of ginseng.</title>
        <authorList>
            <person name="Lee D.H."/>
            <person name="Cha C.J."/>
        </authorList>
    </citation>
    <scope>NUCLEOTIDE SEQUENCE [LARGE SCALE GENOMIC DNA]</scope>
    <source>
        <strain evidence="7 8">KACC 19305</strain>
    </source>
</reference>
<evidence type="ECO:0000313" key="7">
    <source>
        <dbReference type="EMBL" id="MBL0427811.1"/>
    </source>
</evidence>
<gene>
    <name evidence="7" type="ORF">JI746_22080</name>
</gene>
<dbReference type="InterPro" id="IPR007627">
    <property type="entry name" value="RNA_pol_sigma70_r2"/>
</dbReference>
<feature type="domain" description="RNA polymerase sigma-70 region 2" evidence="5">
    <location>
        <begin position="23"/>
        <end position="85"/>
    </location>
</feature>
<dbReference type="EMBL" id="JAEQND010000013">
    <property type="protein sequence ID" value="MBL0427811.1"/>
    <property type="molecule type" value="Genomic_DNA"/>
</dbReference>
<dbReference type="InterPro" id="IPR013325">
    <property type="entry name" value="RNA_pol_sigma_r2"/>
</dbReference>
<dbReference type="InterPro" id="IPR013324">
    <property type="entry name" value="RNA_pol_sigma_r3/r4-like"/>
</dbReference>
<dbReference type="Pfam" id="PF04542">
    <property type="entry name" value="Sigma70_r2"/>
    <property type="match status" value="1"/>
</dbReference>
<evidence type="ECO:0000313" key="8">
    <source>
        <dbReference type="Proteomes" id="UP000622707"/>
    </source>
</evidence>
<keyword evidence="4" id="KW-0804">Transcription</keyword>
<dbReference type="InterPro" id="IPR036388">
    <property type="entry name" value="WH-like_DNA-bd_sf"/>
</dbReference>
<evidence type="ECO:0000256" key="2">
    <source>
        <dbReference type="ARBA" id="ARBA00023015"/>
    </source>
</evidence>
<dbReference type="InterPro" id="IPR013249">
    <property type="entry name" value="RNA_pol_sigma70_r4_t2"/>
</dbReference>
<evidence type="ECO:0000256" key="4">
    <source>
        <dbReference type="ARBA" id="ARBA00023163"/>
    </source>
</evidence>
<keyword evidence="8" id="KW-1185">Reference proteome</keyword>
<dbReference type="NCBIfam" id="TIGR02937">
    <property type="entry name" value="sigma70-ECF"/>
    <property type="match status" value="1"/>
</dbReference>
<dbReference type="InterPro" id="IPR014284">
    <property type="entry name" value="RNA_pol_sigma-70_dom"/>
</dbReference>
<dbReference type="Gene3D" id="1.10.1740.10">
    <property type="match status" value="1"/>
</dbReference>
<comment type="caution">
    <text evidence="7">The sequence shown here is derived from an EMBL/GenBank/DDBJ whole genome shotgun (WGS) entry which is preliminary data.</text>
</comment>
<proteinExistence type="inferred from homology"/>
<dbReference type="Proteomes" id="UP000622707">
    <property type="component" value="Unassembled WGS sequence"/>
</dbReference>
<dbReference type="PANTHER" id="PTHR43133:SF51">
    <property type="entry name" value="RNA POLYMERASE SIGMA FACTOR"/>
    <property type="match status" value="1"/>
</dbReference>
<dbReference type="SUPFAM" id="SSF88659">
    <property type="entry name" value="Sigma3 and sigma4 domains of RNA polymerase sigma factors"/>
    <property type="match status" value="1"/>
</dbReference>
<dbReference type="PANTHER" id="PTHR43133">
    <property type="entry name" value="RNA POLYMERASE ECF-TYPE SIGMA FACTO"/>
    <property type="match status" value="1"/>
</dbReference>
<evidence type="ECO:0000259" key="6">
    <source>
        <dbReference type="Pfam" id="PF08281"/>
    </source>
</evidence>
<dbReference type="SUPFAM" id="SSF88946">
    <property type="entry name" value="Sigma2 domain of RNA polymerase sigma factors"/>
    <property type="match status" value="1"/>
</dbReference>
<organism evidence="7 8">
    <name type="scientific">Ramlibacter alkalitolerans</name>
    <dbReference type="NCBI Taxonomy" id="2039631"/>
    <lineage>
        <taxon>Bacteria</taxon>
        <taxon>Pseudomonadati</taxon>
        <taxon>Pseudomonadota</taxon>
        <taxon>Betaproteobacteria</taxon>
        <taxon>Burkholderiales</taxon>
        <taxon>Comamonadaceae</taxon>
        <taxon>Ramlibacter</taxon>
    </lineage>
</organism>
<keyword evidence="3" id="KW-0731">Sigma factor</keyword>
<evidence type="ECO:0000256" key="3">
    <source>
        <dbReference type="ARBA" id="ARBA00023082"/>
    </source>
</evidence>
<sequence length="201" mass="22802">MTAAITAATEPAVKPDFNKLCRDTMPRLKWLAMKYMRNDEEAEDVLQDALMKAYKAWDRFRGDASFTTWMYRIVTNVALNRLQQMNRQSRVVIAASAVAVDENGDEPGQSWVETACHMDTPEAILQAKETQEMMARTLSQLQSELPALHEAFMGHTVEHRSYVEMAEEAELPIGTMRSRVHRAKEALKRAHLAAVGEDYLS</sequence>
<dbReference type="Pfam" id="PF08281">
    <property type="entry name" value="Sigma70_r4_2"/>
    <property type="match status" value="1"/>
</dbReference>
<accession>A0ABS1JUK8</accession>
<comment type="similarity">
    <text evidence="1">Belongs to the sigma-70 factor family. ECF subfamily.</text>
</comment>
<evidence type="ECO:0000256" key="1">
    <source>
        <dbReference type="ARBA" id="ARBA00010641"/>
    </source>
</evidence>
<evidence type="ECO:0000259" key="5">
    <source>
        <dbReference type="Pfam" id="PF04542"/>
    </source>
</evidence>
<protein>
    <submittedName>
        <fullName evidence="7">Sigma-70 family RNA polymerase sigma factor</fullName>
    </submittedName>
</protein>
<dbReference type="RefSeq" id="WP_201692442.1">
    <property type="nucleotide sequence ID" value="NZ_JAEQND010000013.1"/>
</dbReference>
<feature type="domain" description="RNA polymerase sigma factor 70 region 4 type 2" evidence="6">
    <location>
        <begin position="149"/>
        <end position="187"/>
    </location>
</feature>
<keyword evidence="2" id="KW-0805">Transcription regulation</keyword>